<sequence length="703" mass="75644">MLHQGIKYVHAAVLAFSAVLAFLFVRGLDEDWVLGHSALVWVSESDHSSSGEQVVRAIESFAAKHGVTVARELPDLRDPHQHRHLYLAAGNPGSDAASWLAKGYPAFGRDYHTDVHPIAEFGQRDPRGFYYVFGSPGAGDALLAMFADLGLRGQVNHPLSVSELTPVYSDGALFWSFLVVALAAVTLTGASVLLSAKTYGALRLQGKSFAELLLRDLRQLGRFWAIAAGTVTAAALLFLGSYNGLAWLGLYASVTAGIAGLLILVVLAAHAAALALTCRIEVLRALKGELPARLATVCAYLVRAPALLLALSIATTVVLAAQDVLARQDSRDAYAKAGDATAILLNGSLGPETAEMEVQVGQWLRKADAHGQIIVAGRRELQDIAPGSNLPQGEILIVNETFLAEQPILDPMGRRYGPAPRDEKARGAGPVRIIVPESLNRYASTVTAEIPGLLSPHDPERIRPTDMKTFRARSGQRVFGYDPGSHTRSTGANPDQDRSMVRNPVLVVVPNGSKYLTDNAYTAFATQGGVVFSDPDDVLDGVKAHKLQTYVKAMSPIGQNAALELRRVVNDFRMQLFNLGMAVAVLLITGVGVCIVYSRKNAQAIFVKHISGWRFAAAHRSVLAGEALLAILLAVWVPFDVWHENQELERYTARGIPAPSSPVQITTLDISLTFGLIAVEVSAVLLALAVFHRRIVKERATEA</sequence>
<dbReference type="KEGG" id="sgm:GCM10017557_01220"/>
<reference evidence="3 4" key="1">
    <citation type="journal article" date="2014" name="Int. J. Syst. Evol. Microbiol.">
        <title>Complete genome sequence of Corynebacterium casei LMG S-19264T (=DSM 44701T), isolated from a smear-ripened cheese.</title>
        <authorList>
            <consortium name="US DOE Joint Genome Institute (JGI-PGF)"/>
            <person name="Walter F."/>
            <person name="Albersmeier A."/>
            <person name="Kalinowski J."/>
            <person name="Ruckert C."/>
        </authorList>
    </citation>
    <scope>NUCLEOTIDE SEQUENCE [LARGE SCALE GENOMIC DNA]</scope>
    <source>
        <strain evidence="3 4">JCM 4677</strain>
    </source>
</reference>
<evidence type="ECO:0000313" key="4">
    <source>
        <dbReference type="Proteomes" id="UP000516444"/>
    </source>
</evidence>
<keyword evidence="2" id="KW-1133">Transmembrane helix</keyword>
<dbReference type="AlphaFoldDB" id="A0A7G1NPW9"/>
<feature type="transmembrane region" description="Helical" evidence="2">
    <location>
        <begin position="129"/>
        <end position="152"/>
    </location>
</feature>
<proteinExistence type="predicted"/>
<feature type="region of interest" description="Disordered" evidence="1">
    <location>
        <begin position="477"/>
        <end position="498"/>
    </location>
</feature>
<gene>
    <name evidence="3" type="ORF">GCM10017557_01220</name>
</gene>
<keyword evidence="2" id="KW-0812">Transmembrane</keyword>
<name>A0A7G1NPW9_9ACTN</name>
<keyword evidence="2" id="KW-0472">Membrane</keyword>
<evidence type="ECO:0008006" key="5">
    <source>
        <dbReference type="Google" id="ProtNLM"/>
    </source>
</evidence>
<accession>A0A7G1NPW9</accession>
<organism evidence="3 4">
    <name type="scientific">Streptomyces aurantiacus</name>
    <dbReference type="NCBI Taxonomy" id="47760"/>
    <lineage>
        <taxon>Bacteria</taxon>
        <taxon>Bacillati</taxon>
        <taxon>Actinomycetota</taxon>
        <taxon>Actinomycetes</taxon>
        <taxon>Kitasatosporales</taxon>
        <taxon>Streptomycetaceae</taxon>
        <taxon>Streptomyces</taxon>
        <taxon>Streptomyces aurantiacus group</taxon>
    </lineage>
</organism>
<feature type="transmembrane region" description="Helical" evidence="2">
    <location>
        <begin position="6"/>
        <end position="25"/>
    </location>
</feature>
<evidence type="ECO:0000313" key="3">
    <source>
        <dbReference type="EMBL" id="BCL25263.1"/>
    </source>
</evidence>
<protein>
    <recommendedName>
        <fullName evidence="5">DUF1430 domain-containing protein</fullName>
    </recommendedName>
</protein>
<feature type="transmembrane region" description="Helical" evidence="2">
    <location>
        <begin position="248"/>
        <end position="276"/>
    </location>
</feature>
<feature type="transmembrane region" description="Helical" evidence="2">
    <location>
        <begin position="223"/>
        <end position="242"/>
    </location>
</feature>
<dbReference type="RefSeq" id="WP_190849028.1">
    <property type="nucleotide sequence ID" value="NZ_AP023440.1"/>
</dbReference>
<evidence type="ECO:0000256" key="1">
    <source>
        <dbReference type="SAM" id="MobiDB-lite"/>
    </source>
</evidence>
<evidence type="ECO:0000256" key="2">
    <source>
        <dbReference type="SAM" id="Phobius"/>
    </source>
</evidence>
<keyword evidence="4" id="KW-1185">Reference proteome</keyword>
<feature type="transmembrane region" description="Helical" evidence="2">
    <location>
        <begin position="576"/>
        <end position="597"/>
    </location>
</feature>
<feature type="transmembrane region" description="Helical" evidence="2">
    <location>
        <begin position="172"/>
        <end position="194"/>
    </location>
</feature>
<dbReference type="EMBL" id="AP023440">
    <property type="protein sequence ID" value="BCL25263.1"/>
    <property type="molecule type" value="Genomic_DNA"/>
</dbReference>
<feature type="transmembrane region" description="Helical" evidence="2">
    <location>
        <begin position="670"/>
        <end position="691"/>
    </location>
</feature>
<feature type="transmembrane region" description="Helical" evidence="2">
    <location>
        <begin position="618"/>
        <end position="639"/>
    </location>
</feature>
<dbReference type="Proteomes" id="UP000516444">
    <property type="component" value="Chromosome"/>
</dbReference>
<feature type="transmembrane region" description="Helical" evidence="2">
    <location>
        <begin position="297"/>
        <end position="321"/>
    </location>
</feature>